<sequence length="413" mass="46147">MFVAHILSNNPCHDLLFQSLPPHPDSSAPNLNLNQNQTLNLGPPYAVVNESCKNIDQPDPPVCLAILLNIPSAKYVNDPTQLIGIIVDKIYNSTLASRFKLNHHLTVHAANLSANSKMCLRQCEEWSQDLLNFMDQPGPELGTLETFLRFVDDVHSTCLDEIDDFTDEGEKRTHGYKVMKEFAHSLFDELFHLECLGLYFTQTAMMSKLKLTELKPMPLIVTQYKPNPKHLLSPSSKPTASACGILCFFSWLTTTVLSSARLRLGLGLLKELRDREQRTGGGGSERQRARGERSELTGGGGSERQRAEEREPSTGGGGSERQRAEERDPSLPAVIGVAEKLNRASVFSLKRRRFGFAPYRTRPPTRTKTVPENFFFGRKRVRRGYACSGTPAVSVPTRYPVRVRRGFCRTGAS</sequence>
<dbReference type="Gene3D" id="1.20.140.40">
    <property type="entry name" value="Invertase/pectin methylesterase inhibitor family protein"/>
    <property type="match status" value="1"/>
</dbReference>
<dbReference type="InterPro" id="IPR035513">
    <property type="entry name" value="Invertase/methylesterase_inhib"/>
</dbReference>
<gene>
    <name evidence="2" type="ORF">FSB_LOCUS51534</name>
</gene>
<accession>A0A2N9IFV3</accession>
<dbReference type="EMBL" id="OIVN01005694">
    <property type="protein sequence ID" value="SPD23652.1"/>
    <property type="molecule type" value="Genomic_DNA"/>
</dbReference>
<reference evidence="2" key="1">
    <citation type="submission" date="2018-02" db="EMBL/GenBank/DDBJ databases">
        <authorList>
            <person name="Cohen D.B."/>
            <person name="Kent A.D."/>
        </authorList>
    </citation>
    <scope>NUCLEOTIDE SEQUENCE</scope>
</reference>
<evidence type="ECO:0000256" key="1">
    <source>
        <dbReference type="SAM" id="MobiDB-lite"/>
    </source>
</evidence>
<proteinExistence type="predicted"/>
<organism evidence="2">
    <name type="scientific">Fagus sylvatica</name>
    <name type="common">Beechnut</name>
    <dbReference type="NCBI Taxonomy" id="28930"/>
    <lineage>
        <taxon>Eukaryota</taxon>
        <taxon>Viridiplantae</taxon>
        <taxon>Streptophyta</taxon>
        <taxon>Embryophyta</taxon>
        <taxon>Tracheophyta</taxon>
        <taxon>Spermatophyta</taxon>
        <taxon>Magnoliopsida</taxon>
        <taxon>eudicotyledons</taxon>
        <taxon>Gunneridae</taxon>
        <taxon>Pentapetalae</taxon>
        <taxon>rosids</taxon>
        <taxon>fabids</taxon>
        <taxon>Fagales</taxon>
        <taxon>Fagaceae</taxon>
        <taxon>Fagus</taxon>
    </lineage>
</organism>
<dbReference type="SUPFAM" id="SSF101148">
    <property type="entry name" value="Plant invertase/pectin methylesterase inhibitor"/>
    <property type="match status" value="1"/>
</dbReference>
<feature type="region of interest" description="Disordered" evidence="1">
    <location>
        <begin position="275"/>
        <end position="330"/>
    </location>
</feature>
<feature type="compositionally biased region" description="Basic and acidic residues" evidence="1">
    <location>
        <begin position="320"/>
        <end position="329"/>
    </location>
</feature>
<feature type="compositionally biased region" description="Basic and acidic residues" evidence="1">
    <location>
        <begin position="285"/>
        <end position="295"/>
    </location>
</feature>
<feature type="compositionally biased region" description="Basic and acidic residues" evidence="1">
    <location>
        <begin position="303"/>
        <end position="312"/>
    </location>
</feature>
<protein>
    <submittedName>
        <fullName evidence="2">Uncharacterized protein</fullName>
    </submittedName>
</protein>
<evidence type="ECO:0000313" key="2">
    <source>
        <dbReference type="EMBL" id="SPD23652.1"/>
    </source>
</evidence>
<dbReference type="AlphaFoldDB" id="A0A2N9IFV3"/>
<name>A0A2N9IFV3_FAGSY</name>